<proteinExistence type="predicted"/>
<gene>
    <name evidence="2" type="ORF">GE061_012764</name>
</gene>
<comment type="caution">
    <text evidence="2">The sequence shown here is derived from an EMBL/GenBank/DDBJ whole genome shotgun (WGS) entry which is preliminary data.</text>
</comment>
<dbReference type="AlphaFoldDB" id="A0A8S9XTH0"/>
<accession>A0A8S9XTH0</accession>
<keyword evidence="3" id="KW-1185">Reference proteome</keyword>
<evidence type="ECO:0000256" key="1">
    <source>
        <dbReference type="SAM" id="MobiDB-lite"/>
    </source>
</evidence>
<dbReference type="Proteomes" id="UP000466442">
    <property type="component" value="Unassembled WGS sequence"/>
</dbReference>
<sequence>MIHRQEGARTPRKARRRMQARSNPKQQHNRDTTQNRVSVLTQNYLDYRKEVWLSFLYYGKAFVSSEAEWSNLSSGSALTRRTAELSRSCIET</sequence>
<evidence type="ECO:0000313" key="2">
    <source>
        <dbReference type="EMBL" id="KAF6212243.1"/>
    </source>
</evidence>
<organism evidence="2 3">
    <name type="scientific">Apolygus lucorum</name>
    <name type="common">Small green plant bug</name>
    <name type="synonym">Lygocoris lucorum</name>
    <dbReference type="NCBI Taxonomy" id="248454"/>
    <lineage>
        <taxon>Eukaryota</taxon>
        <taxon>Metazoa</taxon>
        <taxon>Ecdysozoa</taxon>
        <taxon>Arthropoda</taxon>
        <taxon>Hexapoda</taxon>
        <taxon>Insecta</taxon>
        <taxon>Pterygota</taxon>
        <taxon>Neoptera</taxon>
        <taxon>Paraneoptera</taxon>
        <taxon>Hemiptera</taxon>
        <taxon>Heteroptera</taxon>
        <taxon>Panheteroptera</taxon>
        <taxon>Cimicomorpha</taxon>
        <taxon>Miridae</taxon>
        <taxon>Mirini</taxon>
        <taxon>Apolygus</taxon>
    </lineage>
</organism>
<feature type="compositionally biased region" description="Basic residues" evidence="1">
    <location>
        <begin position="10"/>
        <end position="19"/>
    </location>
</feature>
<protein>
    <submittedName>
        <fullName evidence="2">Uncharacterized protein</fullName>
    </submittedName>
</protein>
<dbReference type="EMBL" id="WIXP02000004">
    <property type="protein sequence ID" value="KAF6212243.1"/>
    <property type="molecule type" value="Genomic_DNA"/>
</dbReference>
<reference evidence="2" key="1">
    <citation type="journal article" date="2021" name="Mol. Ecol. Resour.">
        <title>Apolygus lucorum genome provides insights into omnivorousness and mesophyll feeding.</title>
        <authorList>
            <person name="Liu Y."/>
            <person name="Liu H."/>
            <person name="Wang H."/>
            <person name="Huang T."/>
            <person name="Liu B."/>
            <person name="Yang B."/>
            <person name="Yin L."/>
            <person name="Li B."/>
            <person name="Zhang Y."/>
            <person name="Zhang S."/>
            <person name="Jiang F."/>
            <person name="Zhang X."/>
            <person name="Ren Y."/>
            <person name="Wang B."/>
            <person name="Wang S."/>
            <person name="Lu Y."/>
            <person name="Wu K."/>
            <person name="Fan W."/>
            <person name="Wang G."/>
        </authorList>
    </citation>
    <scope>NUCLEOTIDE SEQUENCE</scope>
    <source>
        <strain evidence="2">12Hb</strain>
    </source>
</reference>
<feature type="region of interest" description="Disordered" evidence="1">
    <location>
        <begin position="1"/>
        <end position="35"/>
    </location>
</feature>
<evidence type="ECO:0000313" key="3">
    <source>
        <dbReference type="Proteomes" id="UP000466442"/>
    </source>
</evidence>
<name>A0A8S9XTH0_APOLU</name>